<comment type="caution">
    <text evidence="1">The sequence shown here is derived from an EMBL/GenBank/DDBJ whole genome shotgun (WGS) entry which is preliminary data.</text>
</comment>
<accession>A0AB73T0M7</accession>
<dbReference type="RefSeq" id="WP_109747661.1">
    <property type="nucleotide sequence ID" value="NZ_JANKBI010000013.1"/>
</dbReference>
<sequence>MEVYEKSLAALNELFGKDCCFVLATSNGNCPSQRVVDTYCSEGIFWIVTHALSNKVKDIKVNPNVSLCNNFHIFSGKAYYAGHPLAAENKEIRQKLIHEFEPWYFAHNNEEDENMCYVKIELEEGFFHKDGTGYKVSFTKKEAKEFPFSPQIEMTNVN</sequence>
<protein>
    <submittedName>
        <fullName evidence="1">Pyridoxamine 5'-phosphate oxidase</fullName>
    </submittedName>
</protein>
<dbReference type="Gene3D" id="2.30.110.10">
    <property type="entry name" value="Electron Transport, Fmn-binding Protein, Chain A"/>
    <property type="match status" value="1"/>
</dbReference>
<name>A0AB73T0M7_9FIRM</name>
<dbReference type="Proteomes" id="UP000245412">
    <property type="component" value="Unassembled WGS sequence"/>
</dbReference>
<dbReference type="AlphaFoldDB" id="A0AB73T0M7"/>
<dbReference type="InterPro" id="IPR012349">
    <property type="entry name" value="Split_barrel_FMN-bd"/>
</dbReference>
<keyword evidence="2" id="KW-1185">Reference proteome</keyword>
<gene>
    <name evidence="1" type="ORF">C7383_11252</name>
</gene>
<evidence type="ECO:0000313" key="1">
    <source>
        <dbReference type="EMBL" id="PWJ73477.1"/>
    </source>
</evidence>
<proteinExistence type="predicted"/>
<dbReference type="EMBL" id="QGGY01000012">
    <property type="protein sequence ID" value="PWJ73477.1"/>
    <property type="molecule type" value="Genomic_DNA"/>
</dbReference>
<reference evidence="1 2" key="1">
    <citation type="submission" date="2018-05" db="EMBL/GenBank/DDBJ databases">
        <authorList>
            <person name="Goeker M."/>
            <person name="Huntemann M."/>
            <person name="Clum A."/>
            <person name="Pillay M."/>
            <person name="Palaniappan K."/>
            <person name="Varghese N."/>
            <person name="Mikhailova N."/>
            <person name="Stamatis D."/>
            <person name="Reddy T."/>
            <person name="Daum C."/>
            <person name="Shapiro N."/>
            <person name="Ivanova N."/>
            <person name="Kyrpides N."/>
            <person name="Woyke T."/>
        </authorList>
    </citation>
    <scope>NUCLEOTIDE SEQUENCE [LARGE SCALE GENOMIC DNA]</scope>
    <source>
        <strain evidence="1 2">DSM 26524</strain>
    </source>
</reference>
<organism evidence="1 2">
    <name type="scientific">Murimonas intestini</name>
    <dbReference type="NCBI Taxonomy" id="1337051"/>
    <lineage>
        <taxon>Bacteria</taxon>
        <taxon>Bacillati</taxon>
        <taxon>Bacillota</taxon>
        <taxon>Clostridia</taxon>
        <taxon>Lachnospirales</taxon>
        <taxon>Lachnospiraceae</taxon>
        <taxon>Murimonas</taxon>
    </lineage>
</organism>
<evidence type="ECO:0000313" key="2">
    <source>
        <dbReference type="Proteomes" id="UP000245412"/>
    </source>
</evidence>
<dbReference type="SUPFAM" id="SSF50475">
    <property type="entry name" value="FMN-binding split barrel"/>
    <property type="match status" value="1"/>
</dbReference>